<feature type="domain" description="EamA" evidence="2">
    <location>
        <begin position="156"/>
        <end position="295"/>
    </location>
</feature>
<keyword evidence="1" id="KW-0472">Membrane</keyword>
<feature type="transmembrane region" description="Helical" evidence="1">
    <location>
        <begin position="183"/>
        <end position="204"/>
    </location>
</feature>
<reference evidence="3 4" key="1">
    <citation type="submission" date="2016-06" db="EMBL/GenBank/DDBJ databases">
        <title>Respiratory ammonification of nitrate coupled to the oxidation of elemental sulfur in deep-sea autotrophic thermophilic bacteria.</title>
        <authorList>
            <person name="Slobodkina G.B."/>
            <person name="Mardanov A.V."/>
            <person name="Ravin N.V."/>
            <person name="Frolova A.A."/>
            <person name="Viryasiv M.B."/>
            <person name="Chernyh N.A."/>
            <person name="Bonch-Osmolovskaya E.A."/>
            <person name="Slobodkin A.I."/>
        </authorList>
    </citation>
    <scope>NUCLEOTIDE SEQUENCE [LARGE SCALE GENOMIC DNA]</scope>
    <source>
        <strain evidence="3 4">S69</strain>
    </source>
</reference>
<accession>A0A1B9F975</accession>
<keyword evidence="1" id="KW-0812">Transmembrane</keyword>
<dbReference type="Pfam" id="PF00892">
    <property type="entry name" value="EamA"/>
    <property type="match status" value="2"/>
</dbReference>
<gene>
    <name evidence="3" type="ORF">DBT_0269</name>
</gene>
<evidence type="ECO:0000313" key="4">
    <source>
        <dbReference type="Proteomes" id="UP000093080"/>
    </source>
</evidence>
<feature type="domain" description="EamA" evidence="2">
    <location>
        <begin position="4"/>
        <end position="133"/>
    </location>
</feature>
<evidence type="ECO:0000256" key="1">
    <source>
        <dbReference type="SAM" id="Phobius"/>
    </source>
</evidence>
<evidence type="ECO:0000259" key="2">
    <source>
        <dbReference type="Pfam" id="PF00892"/>
    </source>
</evidence>
<sequence length="298" mass="32922">MSPWFGLALIAALSTAITDTILKGALSKLEPGEMALVRFLAPLPLLLPSIFLQDIPRLDFRFWLTLTSLVPLEILAMLLYMKALRMSEMSLSIPMLAFTPSFIVVTGWLILGETVSTRGFWGIMSTVFGAYLLHLTPGKSGPFEPFRALLNHKGSRYMLAVSLIYSVTSCLGKRAILYSSPLFFAPFYFSFLGIIVPLFFSLYWNENALNRLGAKFVNGGIRMWGAVISIGILQSIMVYSHMLSISLSNAAYMIAVKRTSLLFSILFGAIFFKEGPLLPRGIGGIFMLLGVYLVATSK</sequence>
<dbReference type="InterPro" id="IPR037185">
    <property type="entry name" value="EmrE-like"/>
</dbReference>
<feature type="transmembrane region" description="Helical" evidence="1">
    <location>
        <begin position="60"/>
        <end position="81"/>
    </location>
</feature>
<dbReference type="SUPFAM" id="SSF103481">
    <property type="entry name" value="Multidrug resistance efflux transporter EmrE"/>
    <property type="match status" value="1"/>
</dbReference>
<feature type="transmembrane region" description="Helical" evidence="1">
    <location>
        <begin position="119"/>
        <end position="137"/>
    </location>
</feature>
<keyword evidence="1" id="KW-1133">Transmembrane helix</keyword>
<keyword evidence="4" id="KW-1185">Reference proteome</keyword>
<organism evidence="3 4">
    <name type="scientific">Dissulfuribacter thermophilus</name>
    <dbReference type="NCBI Taxonomy" id="1156395"/>
    <lineage>
        <taxon>Bacteria</taxon>
        <taxon>Pseudomonadati</taxon>
        <taxon>Thermodesulfobacteriota</taxon>
        <taxon>Dissulfuribacteria</taxon>
        <taxon>Dissulfuribacterales</taxon>
        <taxon>Dissulfuribacteraceae</taxon>
        <taxon>Dissulfuribacter</taxon>
    </lineage>
</organism>
<feature type="transmembrane region" description="Helical" evidence="1">
    <location>
        <begin position="93"/>
        <end position="112"/>
    </location>
</feature>
<comment type="caution">
    <text evidence="3">The sequence shown here is derived from an EMBL/GenBank/DDBJ whole genome shotgun (WGS) entry which is preliminary data.</text>
</comment>
<dbReference type="Gene3D" id="1.10.3730.20">
    <property type="match status" value="1"/>
</dbReference>
<protein>
    <submittedName>
        <fullName evidence="3">Permease of the drug/metabolite transporter (DMT) superfamily</fullName>
    </submittedName>
</protein>
<dbReference type="PANTHER" id="PTHR22911:SF137">
    <property type="entry name" value="SOLUTE CARRIER FAMILY 35 MEMBER G2-RELATED"/>
    <property type="match status" value="1"/>
</dbReference>
<name>A0A1B9F975_9BACT</name>
<dbReference type="PANTHER" id="PTHR22911">
    <property type="entry name" value="ACYL-MALONYL CONDENSING ENZYME-RELATED"/>
    <property type="match status" value="1"/>
</dbReference>
<feature type="transmembrane region" description="Helical" evidence="1">
    <location>
        <begin position="250"/>
        <end position="271"/>
    </location>
</feature>
<feature type="transmembrane region" description="Helical" evidence="1">
    <location>
        <begin position="277"/>
        <end position="295"/>
    </location>
</feature>
<feature type="transmembrane region" description="Helical" evidence="1">
    <location>
        <begin position="157"/>
        <end position="176"/>
    </location>
</feature>
<dbReference type="EMBL" id="MAGO01000001">
    <property type="protein sequence ID" value="OCC16452.1"/>
    <property type="molecule type" value="Genomic_DNA"/>
</dbReference>
<dbReference type="AlphaFoldDB" id="A0A1B9F975"/>
<feature type="transmembrane region" description="Helical" evidence="1">
    <location>
        <begin position="34"/>
        <end position="53"/>
    </location>
</feature>
<dbReference type="InterPro" id="IPR000620">
    <property type="entry name" value="EamA_dom"/>
</dbReference>
<evidence type="ECO:0000313" key="3">
    <source>
        <dbReference type="EMBL" id="OCC16452.1"/>
    </source>
</evidence>
<dbReference type="GO" id="GO:0016020">
    <property type="term" value="C:membrane"/>
    <property type="evidence" value="ECO:0007669"/>
    <property type="project" value="InterPro"/>
</dbReference>
<feature type="transmembrane region" description="Helical" evidence="1">
    <location>
        <begin position="224"/>
        <end position="243"/>
    </location>
</feature>
<dbReference type="Proteomes" id="UP000093080">
    <property type="component" value="Unassembled WGS sequence"/>
</dbReference>
<proteinExistence type="predicted"/>
<dbReference type="STRING" id="1156395.DBT_0269"/>